<evidence type="ECO:0000256" key="3">
    <source>
        <dbReference type="ARBA" id="ARBA00022448"/>
    </source>
</evidence>
<evidence type="ECO:0000256" key="7">
    <source>
        <dbReference type="ARBA" id="ARBA00023136"/>
    </source>
</evidence>
<gene>
    <name evidence="10" type="primary">pstA</name>
    <name evidence="10" type="ORF">ERS852394_01059</name>
</gene>
<dbReference type="CDD" id="cd06261">
    <property type="entry name" value="TM_PBP2"/>
    <property type="match status" value="1"/>
</dbReference>
<evidence type="ECO:0000256" key="4">
    <source>
        <dbReference type="ARBA" id="ARBA00022475"/>
    </source>
</evidence>
<feature type="transmembrane region" description="Helical" evidence="8">
    <location>
        <begin position="93"/>
        <end position="115"/>
    </location>
</feature>
<accession>A0A174ALA8</accession>
<evidence type="ECO:0000313" key="10">
    <source>
        <dbReference type="EMBL" id="CUN88238.1"/>
    </source>
</evidence>
<comment type="similarity">
    <text evidence="2 8">Belongs to the binding-protein-dependent transport system permease family. CysTW subfamily.</text>
</comment>
<keyword evidence="6 8" id="KW-1133">Transmembrane helix</keyword>
<evidence type="ECO:0000256" key="6">
    <source>
        <dbReference type="ARBA" id="ARBA00022989"/>
    </source>
</evidence>
<comment type="subcellular location">
    <subcellularLocation>
        <location evidence="1 8">Cell membrane</location>
        <topology evidence="1 8">Multi-pass membrane protein</topology>
    </subcellularLocation>
</comment>
<evidence type="ECO:0000313" key="11">
    <source>
        <dbReference type="Proteomes" id="UP000095409"/>
    </source>
</evidence>
<dbReference type="PANTHER" id="PTHR43470:SF3">
    <property type="entry name" value="PHOSPHATE TRANSPORT SYSTEM PERMEASE PROTEIN PSTA-RELATED"/>
    <property type="match status" value="1"/>
</dbReference>
<feature type="transmembrane region" description="Helical" evidence="8">
    <location>
        <begin position="127"/>
        <end position="151"/>
    </location>
</feature>
<dbReference type="Pfam" id="PF00528">
    <property type="entry name" value="BPD_transp_1"/>
    <property type="match status" value="1"/>
</dbReference>
<proteinExistence type="inferred from homology"/>
<dbReference type="GO" id="GO:0005886">
    <property type="term" value="C:plasma membrane"/>
    <property type="evidence" value="ECO:0007669"/>
    <property type="project" value="UniProtKB-SubCell"/>
</dbReference>
<dbReference type="AlphaFoldDB" id="A0A174ALA8"/>
<organism evidence="10 11">
    <name type="scientific">Blautia obeum</name>
    <dbReference type="NCBI Taxonomy" id="40520"/>
    <lineage>
        <taxon>Bacteria</taxon>
        <taxon>Bacillati</taxon>
        <taxon>Bacillota</taxon>
        <taxon>Clostridia</taxon>
        <taxon>Lachnospirales</taxon>
        <taxon>Lachnospiraceae</taxon>
        <taxon>Blautia</taxon>
    </lineage>
</organism>
<dbReference type="PANTHER" id="PTHR43470">
    <property type="entry name" value="PHOSPHATE TRANSPORT SYSTEM PERMEASE PROTEIN PSTA-RELATED"/>
    <property type="match status" value="1"/>
</dbReference>
<feature type="transmembrane region" description="Helical" evidence="8">
    <location>
        <begin position="157"/>
        <end position="176"/>
    </location>
</feature>
<dbReference type="InterPro" id="IPR035906">
    <property type="entry name" value="MetI-like_sf"/>
</dbReference>
<name>A0A174ALA8_9FIRM</name>
<dbReference type="InterPro" id="IPR005672">
    <property type="entry name" value="Phosphate_PstA"/>
</dbReference>
<feature type="domain" description="ABC transmembrane type-1" evidence="9">
    <location>
        <begin position="89"/>
        <end position="291"/>
    </location>
</feature>
<keyword evidence="7 8" id="KW-0472">Membrane</keyword>
<dbReference type="GO" id="GO:0005315">
    <property type="term" value="F:phosphate transmembrane transporter activity"/>
    <property type="evidence" value="ECO:0007669"/>
    <property type="project" value="InterPro"/>
</dbReference>
<dbReference type="Proteomes" id="UP000095409">
    <property type="component" value="Unassembled WGS sequence"/>
</dbReference>
<keyword evidence="5 8" id="KW-0812">Transmembrane</keyword>
<keyword evidence="3" id="KW-0813">Transport</keyword>
<evidence type="ECO:0000256" key="2">
    <source>
        <dbReference type="ARBA" id="ARBA00007069"/>
    </source>
</evidence>
<evidence type="ECO:0000256" key="1">
    <source>
        <dbReference type="ARBA" id="ARBA00004651"/>
    </source>
</evidence>
<keyword evidence="4 8" id="KW-1003">Cell membrane</keyword>
<evidence type="ECO:0000256" key="8">
    <source>
        <dbReference type="RuleBase" id="RU363043"/>
    </source>
</evidence>
<reference evidence="10 11" key="1">
    <citation type="submission" date="2015-09" db="EMBL/GenBank/DDBJ databases">
        <authorList>
            <consortium name="Pathogen Informatics"/>
        </authorList>
    </citation>
    <scope>NUCLEOTIDE SEQUENCE [LARGE SCALE GENOMIC DNA]</scope>
    <source>
        <strain evidence="10 11">2789STDY5608837</strain>
    </source>
</reference>
<dbReference type="EMBL" id="CYZD01000004">
    <property type="protein sequence ID" value="CUN88238.1"/>
    <property type="molecule type" value="Genomic_DNA"/>
</dbReference>
<feature type="transmembrane region" description="Helical" evidence="8">
    <location>
        <begin position="273"/>
        <end position="295"/>
    </location>
</feature>
<dbReference type="Gene3D" id="1.10.3720.10">
    <property type="entry name" value="MetI-like"/>
    <property type="match status" value="1"/>
</dbReference>
<evidence type="ECO:0000256" key="5">
    <source>
        <dbReference type="ARBA" id="ARBA00022692"/>
    </source>
</evidence>
<dbReference type="PROSITE" id="PS50928">
    <property type="entry name" value="ABC_TM1"/>
    <property type="match status" value="1"/>
</dbReference>
<dbReference type="SUPFAM" id="SSF161098">
    <property type="entry name" value="MetI-like"/>
    <property type="match status" value="1"/>
</dbReference>
<dbReference type="InterPro" id="IPR000515">
    <property type="entry name" value="MetI-like"/>
</dbReference>
<dbReference type="NCBIfam" id="TIGR00974">
    <property type="entry name" value="3a0107s02c"/>
    <property type="match status" value="1"/>
</dbReference>
<feature type="transmembrane region" description="Helical" evidence="8">
    <location>
        <begin position="38"/>
        <end position="63"/>
    </location>
</feature>
<evidence type="ECO:0000259" key="9">
    <source>
        <dbReference type="PROSITE" id="PS50928"/>
    </source>
</evidence>
<dbReference type="GO" id="GO:0035435">
    <property type="term" value="P:phosphate ion transmembrane transport"/>
    <property type="evidence" value="ECO:0007669"/>
    <property type="project" value="InterPro"/>
</dbReference>
<sequence>MQTNAAVAEPMVEKMKKRNETSAADRIRSYLRHPGSGVLALLTIGAAVVTFAVLIFLVAYILVKGIPYLTPSLFSLEYTSENVSLMPSLINTFIMTALSLVIAAPLGIFAAIYLVEYAKKGNKLVQVIRITAETLSGIPSIVYGLFGMLFFVTALHWGMSLLAGACTLVIMVLPLIMRTAEEALKAVPDSYREASFGLGAGKLRTIFTIVLPSAVPGILAGIILAIGRIIGETAALLYTSGTVAQVPNLMESGRTLALHMYVLSSEGLHMNQASATAVVILLFVLIINGLSGMVAKRIAKG</sequence>
<feature type="transmembrane region" description="Helical" evidence="8">
    <location>
        <begin position="206"/>
        <end position="230"/>
    </location>
</feature>
<protein>
    <recommendedName>
        <fullName evidence="8">Phosphate transport system permease protein PstA</fullName>
    </recommendedName>
</protein>